<comment type="subcellular location">
    <subcellularLocation>
        <location evidence="1">Cell outer membrane</location>
        <topology evidence="1">Multi-pass membrane protein</topology>
    </subcellularLocation>
</comment>
<name>A0A9E9M1C0_9BURK</name>
<feature type="signal peptide" evidence="3">
    <location>
        <begin position="1"/>
        <end position="26"/>
    </location>
</feature>
<evidence type="ECO:0000313" key="4">
    <source>
        <dbReference type="EMBL" id="WAW11013.1"/>
    </source>
</evidence>
<keyword evidence="3" id="KW-0732">Signal</keyword>
<comment type="similarity">
    <text evidence="1">Belongs to the PagL family.</text>
</comment>
<dbReference type="InterPro" id="IPR011250">
    <property type="entry name" value="OMP/PagP_B-barrel"/>
</dbReference>
<dbReference type="Proteomes" id="UP001156215">
    <property type="component" value="Chromosome"/>
</dbReference>
<keyword evidence="1" id="KW-0472">Membrane</keyword>
<feature type="site" description="Critical for activity" evidence="2">
    <location>
        <position position="165"/>
    </location>
</feature>
<dbReference type="RefSeq" id="WP_269310109.1">
    <property type="nucleotide sequence ID" value="NZ_CP098242.1"/>
</dbReference>
<protein>
    <recommendedName>
        <fullName evidence="1">Lipid A deacylase</fullName>
        <ecNumber evidence="1">3.1.1.77</ecNumber>
    </recommendedName>
    <alternativeName>
        <fullName evidence="1">LPS 3-O-deacylase</fullName>
    </alternativeName>
    <alternativeName>
        <fullName evidence="1">Outer membrane enzyme</fullName>
    </alternativeName>
</protein>
<keyword evidence="1 4" id="KW-0378">Hydrolase</keyword>
<evidence type="ECO:0000313" key="5">
    <source>
        <dbReference type="Proteomes" id="UP001156215"/>
    </source>
</evidence>
<gene>
    <name evidence="4" type="ORF">NB640_05110</name>
</gene>
<dbReference type="EC" id="3.1.1.77" evidence="1"/>
<dbReference type="SUPFAM" id="SSF56925">
    <property type="entry name" value="OMPA-like"/>
    <property type="match status" value="1"/>
</dbReference>
<keyword evidence="5" id="KW-1185">Reference proteome</keyword>
<dbReference type="KEGG" id="ovb:NB640_05110"/>
<reference evidence="4" key="1">
    <citation type="journal article" date="2022" name="Front. Microbiol.">
        <title>New perspectives on an old grouping: The genomic and phenotypic variability of Oxalobacter formigenes and the implications for calcium oxalate stone prevention.</title>
        <authorList>
            <person name="Chmiel J.A."/>
            <person name="Carr C."/>
            <person name="Stuivenberg G.A."/>
            <person name="Venema R."/>
            <person name="Chanyi R.M."/>
            <person name="Al K.F."/>
            <person name="Giguere D."/>
            <person name="Say H."/>
            <person name="Akouris P.P."/>
            <person name="Dominguez Romero S.A."/>
            <person name="Kwong A."/>
            <person name="Tai V."/>
            <person name="Koval S.F."/>
            <person name="Razvi H."/>
            <person name="Bjazevic J."/>
            <person name="Burton J.P."/>
        </authorList>
    </citation>
    <scope>NUCLEOTIDE SEQUENCE</scope>
    <source>
        <strain evidence="4">WoOx3</strain>
    </source>
</reference>
<feature type="chain" id="PRO_5038412832" description="Lipid A deacylase" evidence="3">
    <location>
        <begin position="27"/>
        <end position="186"/>
    </location>
</feature>
<dbReference type="AlphaFoldDB" id="A0A9E9M1C0"/>
<comment type="function">
    <text evidence="1">Has lipid A 3-O-deacylase activity. Hydrolyzes the ester bond at the 3 position of lipid A, a bioactive component of lipopolysaccharide (LPS), thereby releasing the primary fatty acyl moiety.</text>
</comment>
<dbReference type="GO" id="GO:0009279">
    <property type="term" value="C:cell outer membrane"/>
    <property type="evidence" value="ECO:0007669"/>
    <property type="project" value="UniProtKB-SubCell"/>
</dbReference>
<dbReference type="Pfam" id="PF09411">
    <property type="entry name" value="PagL"/>
    <property type="match status" value="1"/>
</dbReference>
<dbReference type="PIRSF" id="PIRSF029681">
    <property type="entry name" value="PagL"/>
    <property type="match status" value="1"/>
</dbReference>
<dbReference type="InterPro" id="IPR018550">
    <property type="entry name" value="Lipid-A_deacylase-rel"/>
</dbReference>
<keyword evidence="1" id="KW-0998">Cell outer membrane</keyword>
<comment type="subunit">
    <text evidence="1">Homodimer.</text>
</comment>
<proteinExistence type="inferred from homology"/>
<dbReference type="Gene3D" id="2.40.160.20">
    <property type="match status" value="1"/>
</dbReference>
<evidence type="ECO:0000256" key="1">
    <source>
        <dbReference type="PIRNR" id="PIRNR029681"/>
    </source>
</evidence>
<comment type="catalytic activity">
    <reaction evidence="1">
        <text>a 3-(acyloxy)acyl derivative of bacterial toxin + H2O = a 3-hydroxyacyl derivative of bacterial toxin + a fatty acid + H(+)</text>
        <dbReference type="Rhea" id="RHEA:12032"/>
        <dbReference type="ChEBI" id="CHEBI:15377"/>
        <dbReference type="ChEBI" id="CHEBI:15378"/>
        <dbReference type="ChEBI" id="CHEBI:28868"/>
        <dbReference type="ChEBI" id="CHEBI:136853"/>
        <dbReference type="ChEBI" id="CHEBI:140675"/>
        <dbReference type="EC" id="3.1.1.77"/>
    </reaction>
</comment>
<evidence type="ECO:0000256" key="3">
    <source>
        <dbReference type="SAM" id="SignalP"/>
    </source>
</evidence>
<dbReference type="EMBL" id="CP098242">
    <property type="protein sequence ID" value="WAW11013.1"/>
    <property type="molecule type" value="Genomic_DNA"/>
</dbReference>
<dbReference type="GO" id="GO:0050528">
    <property type="term" value="F:acyloxyacyl hydrolase activity"/>
    <property type="evidence" value="ECO:0007669"/>
    <property type="project" value="UniProtKB-EC"/>
</dbReference>
<accession>A0A9E9M1C0</accession>
<evidence type="ECO:0000256" key="2">
    <source>
        <dbReference type="PIRSR" id="PIRSR029681-2"/>
    </source>
</evidence>
<sequence length="186" mass="20657">MNFLKRGAIALVAGLAFFAVQGTSHAVDLTPDSVSLEVGMGEDDLVVTRVGLQWDWNQHWFNSNGTSLDGYFDLNAAWWHASDWKDKDEDKEIAVVGLTPVFRFMKTDKKGPYIEGGVGVAFFSKVYNNAGNNMGISFQFTEHLGVGYVFDNNIDLGLRVQHYSNAGIGSHNSGENLLMLRAAYRW</sequence>
<organism evidence="4 5">
    <name type="scientific">Oxalobacter vibrioformis</name>
    <dbReference type="NCBI Taxonomy" id="933080"/>
    <lineage>
        <taxon>Bacteria</taxon>
        <taxon>Pseudomonadati</taxon>
        <taxon>Pseudomonadota</taxon>
        <taxon>Betaproteobacteria</taxon>
        <taxon>Burkholderiales</taxon>
        <taxon>Oxalobacteraceae</taxon>
        <taxon>Oxalobacter</taxon>
    </lineage>
</organism>